<dbReference type="FunFam" id="2.60.40.10:FF:000283">
    <property type="entry name" value="Immunoglobulin kappa constant"/>
    <property type="match status" value="1"/>
</dbReference>
<keyword evidence="1" id="KW-0391">Immunity</keyword>
<dbReference type="InterPro" id="IPR013783">
    <property type="entry name" value="Ig-like_fold"/>
</dbReference>
<reference evidence="8" key="3">
    <citation type="submission" date="2025-09" db="UniProtKB">
        <authorList>
            <consortium name="Ensembl"/>
        </authorList>
    </citation>
    <scope>IDENTIFICATION</scope>
</reference>
<feature type="domain" description="Ig-like" evidence="7">
    <location>
        <begin position="244"/>
        <end position="351"/>
    </location>
</feature>
<proteinExistence type="predicted"/>
<keyword evidence="5" id="KW-1280">Immunoglobulin</keyword>
<evidence type="ECO:0000256" key="3">
    <source>
        <dbReference type="ARBA" id="ARBA00023157"/>
    </source>
</evidence>
<dbReference type="InterPro" id="IPR013106">
    <property type="entry name" value="Ig_V-set"/>
</dbReference>
<dbReference type="Proteomes" id="UP000265080">
    <property type="component" value="Chromosome 14"/>
</dbReference>
<dbReference type="InterPro" id="IPR036179">
    <property type="entry name" value="Ig-like_dom_sf"/>
</dbReference>
<keyword evidence="4" id="KW-0393">Immunoglobulin domain</keyword>
<evidence type="ECO:0000313" key="8">
    <source>
        <dbReference type="Ensembl" id="ENSAPEP00000001042.1"/>
    </source>
</evidence>
<sequence length="600" mass="67396">HEHPLTLLVVAVFVWSGAEGWSITESEPAVKRPGESHRLTCTTSGISFSSSWMNWIRQTPGKGLEWITTDALSSGKYYSQSVQGRFIISRDNSKEQLHLQMNSLKTEDSAVYYCARDTHAIEICHCDDYFDYWGKGTTVTVTSATSTKPTVFPLIQCGAEDAEMITLGCLATGFTPSSLTFSWTKNNAALTNFIQYPPVQKNNLYSEVSQIQVRRQDWNQSEMVKCMVTHAAGNAEAPIVKPKPVVYQLPTIKVCSSDEGEEVSFSCIAKDFSPKSYEIKWLKNGNEVTGQKDEITAPFGERKDSNGNTLYSASSFLSVQTTEWSDGTTFTCVFKGKGENNVEVFKNASVTYKYTQTGPEGCREADVDVNILHPTVEDMFLKRKGTITCQVQINRGRVEKILWQDENKTDMAGAFKVPPKGKKGTFNLELEITYDEWAEGKKRYCVVESEDFFDPLTKLYERNIGAKPQRPSVFMLPPVEQTRKEKVTLTCYVKDFYPQDVFVSWLVDDDEANSDFEFNTTSSVESNGSYSAYGHLTFTLEQWAKPDAVYSCVVYHESLGNTTKTIVRSIGYRTGDKTNLVNLNMNVPETCKACDLQSRT</sequence>
<dbReference type="FunFam" id="2.60.40.10:FF:001878">
    <property type="entry name" value="Immunoglobulin heavy variable 1-4"/>
    <property type="match status" value="1"/>
</dbReference>
<dbReference type="Gene3D" id="2.60.40.10">
    <property type="entry name" value="Immunoglobulins"/>
    <property type="match status" value="5"/>
</dbReference>
<feature type="domain" description="Ig-like" evidence="7">
    <location>
        <begin position="149"/>
        <end position="240"/>
    </location>
</feature>
<dbReference type="InterPro" id="IPR003006">
    <property type="entry name" value="Ig/MHC_CS"/>
</dbReference>
<dbReference type="InterPro" id="IPR050380">
    <property type="entry name" value="Immune_Resp_Modulators"/>
</dbReference>
<name>A0A3P8RLV7_AMPPE</name>
<dbReference type="InterPro" id="IPR003599">
    <property type="entry name" value="Ig_sub"/>
</dbReference>
<dbReference type="SMART" id="SM00406">
    <property type="entry name" value="IGv"/>
    <property type="match status" value="1"/>
</dbReference>
<dbReference type="Pfam" id="PF07686">
    <property type="entry name" value="V-set"/>
    <property type="match status" value="1"/>
</dbReference>
<dbReference type="SUPFAM" id="SSF48726">
    <property type="entry name" value="Immunoglobulin"/>
    <property type="match status" value="5"/>
</dbReference>
<reference evidence="8" key="2">
    <citation type="submission" date="2025-08" db="UniProtKB">
        <authorList>
            <consortium name="Ensembl"/>
        </authorList>
    </citation>
    <scope>IDENTIFICATION</scope>
</reference>
<feature type="chain" id="PRO_5018052780" description="Ig-like domain-containing protein" evidence="6">
    <location>
        <begin position="21"/>
        <end position="600"/>
    </location>
</feature>
<evidence type="ECO:0000256" key="6">
    <source>
        <dbReference type="SAM" id="SignalP"/>
    </source>
</evidence>
<evidence type="ECO:0000256" key="1">
    <source>
        <dbReference type="ARBA" id="ARBA00022859"/>
    </source>
</evidence>
<keyword evidence="3" id="KW-1015">Disulfide bond</keyword>
<dbReference type="CDD" id="cd05768">
    <property type="entry name" value="IgC1_CH3_IgAGD_CH4_IgAEM"/>
    <property type="match status" value="1"/>
</dbReference>
<feature type="signal peptide" evidence="6">
    <location>
        <begin position="1"/>
        <end position="20"/>
    </location>
</feature>
<feature type="domain" description="Ig-like" evidence="7">
    <location>
        <begin position="4"/>
        <end position="114"/>
    </location>
</feature>
<dbReference type="STRING" id="161767.ENSAPEP00000001042"/>
<reference evidence="8 9" key="1">
    <citation type="submission" date="2018-03" db="EMBL/GenBank/DDBJ databases">
        <title>Finding Nemo's genes: A chromosome-scale reference assembly of the genome of the orange clownfish Amphiprion percula.</title>
        <authorList>
            <person name="Lehmann R."/>
        </authorList>
    </citation>
    <scope>NUCLEOTIDE SEQUENCE</scope>
</reference>
<keyword evidence="9" id="KW-1185">Reference proteome</keyword>
<dbReference type="CDD" id="cd21819">
    <property type="entry name" value="IgC1_CH1_IgM"/>
    <property type="match status" value="1"/>
</dbReference>
<evidence type="ECO:0000256" key="4">
    <source>
        <dbReference type="ARBA" id="ARBA00023319"/>
    </source>
</evidence>
<evidence type="ECO:0000256" key="5">
    <source>
        <dbReference type="ARBA" id="ARBA00043265"/>
    </source>
</evidence>
<dbReference type="PROSITE" id="PS50835">
    <property type="entry name" value="IG_LIKE"/>
    <property type="match status" value="4"/>
</dbReference>
<keyword evidence="2" id="KW-1064">Adaptive immunity</keyword>
<dbReference type="GO" id="GO:0019814">
    <property type="term" value="C:immunoglobulin complex"/>
    <property type="evidence" value="ECO:0007669"/>
    <property type="project" value="UniProtKB-KW"/>
</dbReference>
<evidence type="ECO:0000259" key="7">
    <source>
        <dbReference type="PROSITE" id="PS50835"/>
    </source>
</evidence>
<dbReference type="Pfam" id="PF07654">
    <property type="entry name" value="C1-set"/>
    <property type="match status" value="3"/>
</dbReference>
<dbReference type="InterPro" id="IPR003597">
    <property type="entry name" value="Ig_C1-set"/>
</dbReference>
<feature type="domain" description="Ig-like" evidence="7">
    <location>
        <begin position="471"/>
        <end position="567"/>
    </location>
</feature>
<evidence type="ECO:0000256" key="2">
    <source>
        <dbReference type="ARBA" id="ARBA00023130"/>
    </source>
</evidence>
<dbReference type="PROSITE" id="PS00290">
    <property type="entry name" value="IG_MHC"/>
    <property type="match status" value="1"/>
</dbReference>
<accession>A0A3P8RLV7</accession>
<protein>
    <recommendedName>
        <fullName evidence="7">Ig-like domain-containing protein</fullName>
    </recommendedName>
</protein>
<dbReference type="SMART" id="SM00407">
    <property type="entry name" value="IGc1"/>
    <property type="match status" value="3"/>
</dbReference>
<dbReference type="SMART" id="SM00409">
    <property type="entry name" value="IG"/>
    <property type="match status" value="3"/>
</dbReference>
<dbReference type="GeneTree" id="ENSGT01140000282517"/>
<evidence type="ECO:0000313" key="9">
    <source>
        <dbReference type="Proteomes" id="UP000265080"/>
    </source>
</evidence>
<dbReference type="InterPro" id="IPR007110">
    <property type="entry name" value="Ig-like_dom"/>
</dbReference>
<organism evidence="8 9">
    <name type="scientific">Amphiprion percula</name>
    <name type="common">Orange clownfish</name>
    <name type="synonym">Lutjanus percula</name>
    <dbReference type="NCBI Taxonomy" id="161767"/>
    <lineage>
        <taxon>Eukaryota</taxon>
        <taxon>Metazoa</taxon>
        <taxon>Chordata</taxon>
        <taxon>Craniata</taxon>
        <taxon>Vertebrata</taxon>
        <taxon>Euteleostomi</taxon>
        <taxon>Actinopterygii</taxon>
        <taxon>Neopterygii</taxon>
        <taxon>Teleostei</taxon>
        <taxon>Neoteleostei</taxon>
        <taxon>Acanthomorphata</taxon>
        <taxon>Ovalentaria</taxon>
        <taxon>Pomacentridae</taxon>
        <taxon>Amphiprion</taxon>
    </lineage>
</organism>
<dbReference type="Ensembl" id="ENSAPET00000001067.1">
    <property type="protein sequence ID" value="ENSAPEP00000001042.1"/>
    <property type="gene ID" value="ENSAPEG00000000713.1"/>
</dbReference>
<dbReference type="AlphaFoldDB" id="A0A3P8RLV7"/>
<keyword evidence="6" id="KW-0732">Signal</keyword>
<dbReference type="PANTHER" id="PTHR23411">
    <property type="entry name" value="TAPASIN"/>
    <property type="match status" value="1"/>
</dbReference>
<dbReference type="GO" id="GO:0002250">
    <property type="term" value="P:adaptive immune response"/>
    <property type="evidence" value="ECO:0007669"/>
    <property type="project" value="UniProtKB-KW"/>
</dbReference>